<gene>
    <name evidence="3" type="ORF">D3218_00640</name>
</gene>
<comment type="caution">
    <text evidence="3">The sequence shown here is derived from an EMBL/GenBank/DDBJ whole genome shotgun (WGS) entry which is preliminary data.</text>
</comment>
<feature type="chain" id="PRO_5017202530" evidence="1">
    <location>
        <begin position="43"/>
        <end position="142"/>
    </location>
</feature>
<dbReference type="InterPro" id="IPR012347">
    <property type="entry name" value="Ferritin-like"/>
</dbReference>
<feature type="signal peptide" evidence="1">
    <location>
        <begin position="1"/>
        <end position="42"/>
    </location>
</feature>
<dbReference type="OrthoDB" id="517560at2"/>
<dbReference type="PANTHER" id="PTHR36933">
    <property type="entry name" value="SLL0788 PROTEIN"/>
    <property type="match status" value="1"/>
</dbReference>
<accession>A0A3A1WPI3</accession>
<reference evidence="4" key="1">
    <citation type="submission" date="2018-09" db="EMBL/GenBank/DDBJ databases">
        <authorList>
            <person name="Tuo L."/>
        </authorList>
    </citation>
    <scope>NUCLEOTIDE SEQUENCE [LARGE SCALE GENOMIC DNA]</scope>
    <source>
        <strain evidence="4">M2BS4Y-1</strain>
    </source>
</reference>
<name>A0A3A1WPI3_9HYPH</name>
<dbReference type="Pfam" id="PF03713">
    <property type="entry name" value="DUF305"/>
    <property type="match status" value="1"/>
</dbReference>
<evidence type="ECO:0000256" key="1">
    <source>
        <dbReference type="SAM" id="SignalP"/>
    </source>
</evidence>
<dbReference type="AlphaFoldDB" id="A0A3A1WPI3"/>
<evidence type="ECO:0000313" key="3">
    <source>
        <dbReference type="EMBL" id="RIY03310.1"/>
    </source>
</evidence>
<sequence length="142" mass="15095">MRGRLPGLRAPLPRDGGRPMRARGVAAVLAAAWLAAAGAAPAQEMDHAAHGQAAGEAASQRMMEAMDAMNAAMAQTPMTGRPGLDFAQMMIPHHQSAIDMAQAYLDSGENDPVLARISRDVIASQQAEIAELRAWIEANRDR</sequence>
<dbReference type="EMBL" id="QYRN01000001">
    <property type="protein sequence ID" value="RIY03310.1"/>
    <property type="molecule type" value="Genomic_DNA"/>
</dbReference>
<dbReference type="Gene3D" id="1.20.1260.10">
    <property type="match status" value="1"/>
</dbReference>
<dbReference type="Proteomes" id="UP000265750">
    <property type="component" value="Unassembled WGS sequence"/>
</dbReference>
<keyword evidence="4" id="KW-1185">Reference proteome</keyword>
<evidence type="ECO:0000259" key="2">
    <source>
        <dbReference type="Pfam" id="PF03713"/>
    </source>
</evidence>
<dbReference type="InterPro" id="IPR005183">
    <property type="entry name" value="DUF305_CopM-like"/>
</dbReference>
<proteinExistence type="predicted"/>
<protein>
    <submittedName>
        <fullName evidence="3">DUF305 domain-containing protein</fullName>
    </submittedName>
</protein>
<keyword evidence="1" id="KW-0732">Signal</keyword>
<feature type="domain" description="DUF305" evidence="2">
    <location>
        <begin position="32"/>
        <end position="135"/>
    </location>
</feature>
<evidence type="ECO:0000313" key="4">
    <source>
        <dbReference type="Proteomes" id="UP000265750"/>
    </source>
</evidence>
<organism evidence="3 4">
    <name type="scientific">Aureimonas flava</name>
    <dbReference type="NCBI Taxonomy" id="2320271"/>
    <lineage>
        <taxon>Bacteria</taxon>
        <taxon>Pseudomonadati</taxon>
        <taxon>Pseudomonadota</taxon>
        <taxon>Alphaproteobacteria</taxon>
        <taxon>Hyphomicrobiales</taxon>
        <taxon>Aurantimonadaceae</taxon>
        <taxon>Aureimonas</taxon>
    </lineage>
</organism>
<dbReference type="PANTHER" id="PTHR36933:SF1">
    <property type="entry name" value="SLL0788 PROTEIN"/>
    <property type="match status" value="1"/>
</dbReference>